<evidence type="ECO:0000313" key="3">
    <source>
        <dbReference type="Proteomes" id="UP000631653"/>
    </source>
</evidence>
<dbReference type="RefSeq" id="WP_173570205.1">
    <property type="nucleotide sequence ID" value="NZ_WOSY01000008.1"/>
</dbReference>
<reference evidence="2 3" key="1">
    <citation type="journal article" date="2020" name="Int. J. Syst. Evol. Microbiol.">
        <title>Novel acetic acid bacteria from cider fermentations: Acetobacter conturbans sp. nov. and Acetobacter fallax sp. nov.</title>
        <authorList>
            <person name="Sombolestani A.S."/>
            <person name="Cleenwerck I."/>
            <person name="Cnockaert M."/>
            <person name="Borremans W."/>
            <person name="Wieme A.D."/>
            <person name="De Vuyst L."/>
            <person name="Vandamme P."/>
        </authorList>
    </citation>
    <scope>NUCLEOTIDE SEQUENCE [LARGE SCALE GENOMIC DNA]</scope>
    <source>
        <strain evidence="2 3">LMG 1627</strain>
    </source>
</reference>
<comment type="caution">
    <text evidence="2">The sequence shown here is derived from an EMBL/GenBank/DDBJ whole genome shotgun (WGS) entry which is preliminary data.</text>
</comment>
<gene>
    <name evidence="2" type="ORF">GOB81_09570</name>
</gene>
<feature type="domain" description="Protein kinase" evidence="1">
    <location>
        <begin position="1"/>
        <end position="272"/>
    </location>
</feature>
<dbReference type="Gene3D" id="1.10.510.10">
    <property type="entry name" value="Transferase(Phosphotransferase) domain 1"/>
    <property type="match status" value="1"/>
</dbReference>
<protein>
    <recommendedName>
        <fullName evidence="1">Protein kinase domain-containing protein</fullName>
    </recommendedName>
</protein>
<keyword evidence="3" id="KW-1185">Reference proteome</keyword>
<dbReference type="EMBL" id="WOSY01000008">
    <property type="protein sequence ID" value="NHN88878.1"/>
    <property type="molecule type" value="Genomic_DNA"/>
</dbReference>
<dbReference type="Proteomes" id="UP000631653">
    <property type="component" value="Unassembled WGS sequence"/>
</dbReference>
<dbReference type="SUPFAM" id="SSF56112">
    <property type="entry name" value="Protein kinase-like (PK-like)"/>
    <property type="match status" value="1"/>
</dbReference>
<evidence type="ECO:0000313" key="2">
    <source>
        <dbReference type="EMBL" id="NHN88878.1"/>
    </source>
</evidence>
<dbReference type="InterPro" id="IPR000719">
    <property type="entry name" value="Prot_kinase_dom"/>
</dbReference>
<evidence type="ECO:0000259" key="1">
    <source>
        <dbReference type="PROSITE" id="PS50011"/>
    </source>
</evidence>
<proteinExistence type="predicted"/>
<organism evidence="2 3">
    <name type="scientific">Acetobacter conturbans</name>
    <dbReference type="NCBI Taxonomy" id="1737472"/>
    <lineage>
        <taxon>Bacteria</taxon>
        <taxon>Pseudomonadati</taxon>
        <taxon>Pseudomonadota</taxon>
        <taxon>Alphaproteobacteria</taxon>
        <taxon>Acetobacterales</taxon>
        <taxon>Acetobacteraceae</taxon>
        <taxon>Acetobacter</taxon>
    </lineage>
</organism>
<dbReference type="PROSITE" id="PS50011">
    <property type="entry name" value="PROTEIN_KINASE_DOM"/>
    <property type="match status" value="1"/>
</dbReference>
<dbReference type="InterPro" id="IPR011009">
    <property type="entry name" value="Kinase-like_dom_sf"/>
</dbReference>
<name>A0ABX0K3H9_9PROT</name>
<sequence length="658" mass="71378">MAEGEEFGQSETTDSQAITIDGRYVINLAQRLPDFANVPAYGARDSMSPTTEMLALAPETFVPARANAASFIQIRSPYLLPVRSVSDVSGSVWILCDSPPGIPLTETSGWTEASVIDRVIVPLANVLHTYHEAGLTHRAIRPDNVFDPGGKSPACLGPALASPPAYYQPDRFEPLTSAICPPAARGNGSIADDVFSLGALAVWLLGGCEPYQKEASGVHLEDRIQKGSFAVLASQLSLSPDVLQLLAAMLSDNPTLRPTPRDLLNAAGHKGFVVRQSPVATAALLLGSARIRTGRALAWYAVHHRQEFVGLFVRGVVERWLSYELGLTQATSRLSQLPKDAALGESGNPASAAVFMEIIATIDPTMPLFWNGMWLWPDAMGQILTTYMSGSSGFPTDPTPIAFDLLRSGKIEKFAQITAIPGQAAACRLAQKAVHQVDVSKPTDVVRLPYILNPLQACLSPRCVSRRFSVPLALLQWLNTNPESAQGANATALLDIHMTSFLVMSAVRNRLIDHFTDLMIARNTWFLDLLLLAKLQHLYMTGMLAGIGRKLLPHLSPELKKWRSRSSRTERGERLATAATVGDLGLMYELLHDVQGLKQDQLAWSAAQQQTAQLENERTQLQHAKLELQPAVQNEMISLATAVGVVCAIGSLCAEMVF</sequence>
<accession>A0ABX0K3H9</accession>